<sequence length="39" mass="4149">LTGTDINLCPCCGKGKMQVIGEIPNYTGICAKDIIRPPD</sequence>
<feature type="non-terminal residue" evidence="1">
    <location>
        <position position="1"/>
    </location>
</feature>
<dbReference type="EMBL" id="BARV01044493">
    <property type="protein sequence ID" value="GAI71766.1"/>
    <property type="molecule type" value="Genomic_DNA"/>
</dbReference>
<proteinExistence type="predicted"/>
<comment type="caution">
    <text evidence="1">The sequence shown here is derived from an EMBL/GenBank/DDBJ whole genome shotgun (WGS) entry which is preliminary data.</text>
</comment>
<organism evidence="1">
    <name type="scientific">marine sediment metagenome</name>
    <dbReference type="NCBI Taxonomy" id="412755"/>
    <lineage>
        <taxon>unclassified sequences</taxon>
        <taxon>metagenomes</taxon>
        <taxon>ecological metagenomes</taxon>
    </lineage>
</organism>
<dbReference type="AlphaFoldDB" id="X1RXW8"/>
<evidence type="ECO:0000313" key="1">
    <source>
        <dbReference type="EMBL" id="GAI71766.1"/>
    </source>
</evidence>
<reference evidence="1" key="1">
    <citation type="journal article" date="2014" name="Front. Microbiol.">
        <title>High frequency of phylogenetically diverse reductive dehalogenase-homologous genes in deep subseafloor sedimentary metagenomes.</title>
        <authorList>
            <person name="Kawai M."/>
            <person name="Futagami T."/>
            <person name="Toyoda A."/>
            <person name="Takaki Y."/>
            <person name="Nishi S."/>
            <person name="Hori S."/>
            <person name="Arai W."/>
            <person name="Tsubouchi T."/>
            <person name="Morono Y."/>
            <person name="Uchiyama I."/>
            <person name="Ito T."/>
            <person name="Fujiyama A."/>
            <person name="Inagaki F."/>
            <person name="Takami H."/>
        </authorList>
    </citation>
    <scope>NUCLEOTIDE SEQUENCE</scope>
    <source>
        <strain evidence="1">Expedition CK06-06</strain>
    </source>
</reference>
<protein>
    <submittedName>
        <fullName evidence="1">Uncharacterized protein</fullName>
    </submittedName>
</protein>
<name>X1RXW8_9ZZZZ</name>
<accession>X1RXW8</accession>
<gene>
    <name evidence="1" type="ORF">S06H3_65814</name>
</gene>